<gene>
    <name evidence="2" type="ORF">IWW36_001825</name>
</gene>
<name>A0A9W8IH21_9FUNG</name>
<protein>
    <recommendedName>
        <fullName evidence="4">DUF1764-domain-containing protein</fullName>
    </recommendedName>
</protein>
<sequence>MGNKVQSGKVAKKKKKSASKAPSRSNQASEIDDIFSTKPSEANSQNDRKSPSPSMPTDPKVVDATRVGKPEKSTAKRQQPAPPPNDDFGDSRGKNSKYTDDGLRVFYMEDLKIGQGEGDTDLCPFDCQCCF</sequence>
<dbReference type="PANTHER" id="PTHR34066:SF1">
    <property type="entry name" value="DUF1764 FAMILY PROTEIN"/>
    <property type="match status" value="1"/>
</dbReference>
<dbReference type="PANTHER" id="PTHR34066">
    <property type="entry name" value="GROWTH FACTOR 2"/>
    <property type="match status" value="1"/>
</dbReference>
<feature type="compositionally biased region" description="Basic and acidic residues" evidence="1">
    <location>
        <begin position="60"/>
        <end position="74"/>
    </location>
</feature>
<accession>A0A9W8IH21</accession>
<reference evidence="2" key="1">
    <citation type="submission" date="2022-07" db="EMBL/GenBank/DDBJ databases">
        <title>Phylogenomic reconstructions and comparative analyses of Kickxellomycotina fungi.</title>
        <authorList>
            <person name="Reynolds N.K."/>
            <person name="Stajich J.E."/>
            <person name="Barry K."/>
            <person name="Grigoriev I.V."/>
            <person name="Crous P."/>
            <person name="Smith M.E."/>
        </authorList>
    </citation>
    <scope>NUCLEOTIDE SEQUENCE</scope>
    <source>
        <strain evidence="2">NRRL 1566</strain>
    </source>
</reference>
<evidence type="ECO:0008006" key="4">
    <source>
        <dbReference type="Google" id="ProtNLM"/>
    </source>
</evidence>
<dbReference type="AlphaFoldDB" id="A0A9W8IH21"/>
<dbReference type="EMBL" id="JANBUW010000030">
    <property type="protein sequence ID" value="KAJ2850508.1"/>
    <property type="molecule type" value="Genomic_DNA"/>
</dbReference>
<feature type="region of interest" description="Disordered" evidence="1">
    <location>
        <begin position="1"/>
        <end position="101"/>
    </location>
</feature>
<evidence type="ECO:0000256" key="1">
    <source>
        <dbReference type="SAM" id="MobiDB-lite"/>
    </source>
</evidence>
<feature type="compositionally biased region" description="Basic and acidic residues" evidence="1">
    <location>
        <begin position="89"/>
        <end position="101"/>
    </location>
</feature>
<dbReference type="InterPro" id="IPR013885">
    <property type="entry name" value="DUF1764_euk"/>
</dbReference>
<dbReference type="Proteomes" id="UP001139887">
    <property type="component" value="Unassembled WGS sequence"/>
</dbReference>
<evidence type="ECO:0000313" key="2">
    <source>
        <dbReference type="EMBL" id="KAJ2850508.1"/>
    </source>
</evidence>
<comment type="caution">
    <text evidence="2">The sequence shown here is derived from an EMBL/GenBank/DDBJ whole genome shotgun (WGS) entry which is preliminary data.</text>
</comment>
<dbReference type="Pfam" id="PF08576">
    <property type="entry name" value="DUF1764"/>
    <property type="match status" value="1"/>
</dbReference>
<proteinExistence type="predicted"/>
<keyword evidence="3" id="KW-1185">Reference proteome</keyword>
<organism evidence="2 3">
    <name type="scientific">Coemansia brasiliensis</name>
    <dbReference type="NCBI Taxonomy" id="2650707"/>
    <lineage>
        <taxon>Eukaryota</taxon>
        <taxon>Fungi</taxon>
        <taxon>Fungi incertae sedis</taxon>
        <taxon>Zoopagomycota</taxon>
        <taxon>Kickxellomycotina</taxon>
        <taxon>Kickxellomycetes</taxon>
        <taxon>Kickxellales</taxon>
        <taxon>Kickxellaceae</taxon>
        <taxon>Coemansia</taxon>
    </lineage>
</organism>
<evidence type="ECO:0000313" key="3">
    <source>
        <dbReference type="Proteomes" id="UP001139887"/>
    </source>
</evidence>
<dbReference type="OrthoDB" id="20835at2759"/>